<proteinExistence type="predicted"/>
<sequence length="86" mass="9328">MVISISKTGQNVEPGQAFTIPSLNYTLTCIRTDGDTLILRDNASEFRRPIVQKYPAEDACHLPGTGSWDDPRSALGPAARVLKRAG</sequence>
<dbReference type="RefSeq" id="WP_164343340.1">
    <property type="nucleotide sequence ID" value="NZ_JAAGLQ010000164.1"/>
</dbReference>
<dbReference type="Proteomes" id="UP000471293">
    <property type="component" value="Unassembled WGS sequence"/>
</dbReference>
<evidence type="ECO:0000313" key="2">
    <source>
        <dbReference type="Proteomes" id="UP000471293"/>
    </source>
</evidence>
<gene>
    <name evidence="1" type="ORF">G3I29_07775</name>
</gene>
<protein>
    <submittedName>
        <fullName evidence="1">Uncharacterized protein</fullName>
    </submittedName>
</protein>
<evidence type="ECO:0000313" key="1">
    <source>
        <dbReference type="EMBL" id="NEA15430.1"/>
    </source>
</evidence>
<organism evidence="1 2">
    <name type="scientific">Streptomyces halstedii</name>
    <dbReference type="NCBI Taxonomy" id="1944"/>
    <lineage>
        <taxon>Bacteria</taxon>
        <taxon>Bacillati</taxon>
        <taxon>Actinomycetota</taxon>
        <taxon>Actinomycetes</taxon>
        <taxon>Kitasatosporales</taxon>
        <taxon>Streptomycetaceae</taxon>
        <taxon>Streptomyces</taxon>
    </lineage>
</organism>
<reference evidence="1 2" key="1">
    <citation type="submission" date="2020-01" db="EMBL/GenBank/DDBJ databases">
        <title>Insect and environment-associated Actinomycetes.</title>
        <authorList>
            <person name="Currrie C."/>
            <person name="Chevrette M."/>
            <person name="Carlson C."/>
            <person name="Stubbendieck R."/>
            <person name="Wendt-Pienkowski E."/>
        </authorList>
    </citation>
    <scope>NUCLEOTIDE SEQUENCE [LARGE SCALE GENOMIC DNA]</scope>
    <source>
        <strain evidence="1 2">SID11342</strain>
    </source>
</reference>
<dbReference type="AlphaFoldDB" id="A0A6N9TV99"/>
<accession>A0A6N9TV99</accession>
<dbReference type="EMBL" id="JAAGLQ010000164">
    <property type="protein sequence ID" value="NEA15430.1"/>
    <property type="molecule type" value="Genomic_DNA"/>
</dbReference>
<comment type="caution">
    <text evidence="1">The sequence shown here is derived from an EMBL/GenBank/DDBJ whole genome shotgun (WGS) entry which is preliminary data.</text>
</comment>
<name>A0A6N9TV99_STRHA</name>